<feature type="chain" id="PRO_5009611087" description="Nickel/cobalt transporter regulator" evidence="1">
    <location>
        <begin position="26"/>
        <end position="102"/>
    </location>
</feature>
<proteinExistence type="predicted"/>
<dbReference type="AlphaFoldDB" id="A0A1J0ERZ6"/>
<protein>
    <recommendedName>
        <fullName evidence="4">Nickel/cobalt transporter regulator</fullName>
    </recommendedName>
</protein>
<dbReference type="InterPro" id="IPR024572">
    <property type="entry name" value="RcnB"/>
</dbReference>
<evidence type="ECO:0000313" key="3">
    <source>
        <dbReference type="Proteomes" id="UP000182567"/>
    </source>
</evidence>
<dbReference type="OrthoDB" id="7021427at2"/>
<organism evidence="2 3">
    <name type="scientific">Pseudomonas frederiksbergensis</name>
    <dbReference type="NCBI Taxonomy" id="104087"/>
    <lineage>
        <taxon>Bacteria</taxon>
        <taxon>Pseudomonadati</taxon>
        <taxon>Pseudomonadota</taxon>
        <taxon>Gammaproteobacteria</taxon>
        <taxon>Pseudomonadales</taxon>
        <taxon>Pseudomonadaceae</taxon>
        <taxon>Pseudomonas</taxon>
    </lineage>
</organism>
<dbReference type="Gene3D" id="3.10.450.160">
    <property type="entry name" value="inner membrane protein cigr"/>
    <property type="match status" value="1"/>
</dbReference>
<accession>A0A1J0ERZ6</accession>
<evidence type="ECO:0000313" key="2">
    <source>
        <dbReference type="EMBL" id="APC18933.1"/>
    </source>
</evidence>
<sequence length="102" mass="11172">MLHQKKLAAMAVLASLAVVCPMVLAADPLQTIVQAAPINARNLQVGDPAPDVYKRSDKALADWKNRGLKTPQSQSQWVQVNDKYMLVHTGNGQILAIMPIER</sequence>
<dbReference type="GeneID" id="46911688"/>
<keyword evidence="1" id="KW-0732">Signal</keyword>
<evidence type="ECO:0008006" key="4">
    <source>
        <dbReference type="Google" id="ProtNLM"/>
    </source>
</evidence>
<dbReference type="RefSeq" id="WP_071555469.1">
    <property type="nucleotide sequence ID" value="NZ_CP017886.1"/>
</dbReference>
<name>A0A1J0ERZ6_9PSED</name>
<feature type="signal peptide" evidence="1">
    <location>
        <begin position="1"/>
        <end position="25"/>
    </location>
</feature>
<dbReference type="EMBL" id="CP017886">
    <property type="protein sequence ID" value="APC18933.1"/>
    <property type="molecule type" value="Genomic_DNA"/>
</dbReference>
<evidence type="ECO:0000256" key="1">
    <source>
        <dbReference type="SAM" id="SignalP"/>
    </source>
</evidence>
<reference evidence="3" key="1">
    <citation type="submission" date="2016-10" db="EMBL/GenBank/DDBJ databases">
        <title>Pseudomonas frederiksbergensis ERGS4:02 complete genome.</title>
        <authorList>
            <person name="Kumar R."/>
            <person name="Acharya V."/>
            <person name="Singh D."/>
        </authorList>
    </citation>
    <scope>NUCLEOTIDE SEQUENCE [LARGE SCALE GENOMIC DNA]</scope>
    <source>
        <strain evidence="3">ERGS4:02</strain>
    </source>
</reference>
<dbReference type="Pfam" id="PF11776">
    <property type="entry name" value="RcnB"/>
    <property type="match status" value="1"/>
</dbReference>
<dbReference type="Proteomes" id="UP000182567">
    <property type="component" value="Chromosome"/>
</dbReference>
<gene>
    <name evidence="2" type="ORF">BLL42_25705</name>
</gene>